<name>A0AAC8UDA7_HAEDC</name>
<dbReference type="EMBL" id="CP011219">
    <property type="protein sequence ID" value="AKO32838.1"/>
    <property type="molecule type" value="Genomic_DNA"/>
</dbReference>
<dbReference type="RefSeq" id="WP_010945560.1">
    <property type="nucleotide sequence ID" value="NZ_CP011218.1"/>
</dbReference>
<feature type="transmembrane region" description="Helical" evidence="1">
    <location>
        <begin position="74"/>
        <end position="95"/>
    </location>
</feature>
<dbReference type="OMA" id="GMAILWI"/>
<proteinExistence type="predicted"/>
<evidence type="ECO:0000256" key="1">
    <source>
        <dbReference type="SAM" id="Phobius"/>
    </source>
</evidence>
<organism evidence="2 3">
    <name type="scientific">Haemophilus ducreyi</name>
    <dbReference type="NCBI Taxonomy" id="730"/>
    <lineage>
        <taxon>Bacteria</taxon>
        <taxon>Pseudomonadati</taxon>
        <taxon>Pseudomonadota</taxon>
        <taxon>Gammaproteobacteria</taxon>
        <taxon>Pasteurellales</taxon>
        <taxon>Pasteurellaceae</taxon>
        <taxon>Haemophilus</taxon>
    </lineage>
</organism>
<dbReference type="AlphaFoldDB" id="A0AAC8UDA7"/>
<keyword evidence="1" id="KW-0812">Transmembrane</keyword>
<keyword evidence="1" id="KW-1133">Transmembrane helix</keyword>
<dbReference type="NCBIfam" id="TIGR02112">
    <property type="entry name" value="cyd_oper_ybgE"/>
    <property type="match status" value="1"/>
</dbReference>
<protein>
    <submittedName>
        <fullName evidence="2">Cytochrome bd biosynthesis protein</fullName>
    </submittedName>
</protein>
<keyword evidence="1" id="KW-0472">Membrane</keyword>
<feature type="transmembrane region" description="Helical" evidence="1">
    <location>
        <begin position="43"/>
        <end position="62"/>
    </location>
</feature>
<feature type="transmembrane region" description="Helical" evidence="1">
    <location>
        <begin position="12"/>
        <end position="31"/>
    </location>
</feature>
<dbReference type="Proteomes" id="UP000060132">
    <property type="component" value="Chromosome"/>
</dbReference>
<evidence type="ECO:0000313" key="3">
    <source>
        <dbReference type="Proteomes" id="UP000060132"/>
    </source>
</evidence>
<sequence>MIHSIYNLTRKGWLKALSFILALLLFIVILLNPQVFASYFGGHVPYLAIFVFYGMAILWIHGIGLDIHRTFWQLLFLPIMGYLIVISTLIFLILLK</sequence>
<dbReference type="GeneID" id="60733920"/>
<dbReference type="Pfam" id="PF09600">
    <property type="entry name" value="Cyd_oper_YbgE"/>
    <property type="match status" value="1"/>
</dbReference>
<dbReference type="InterPro" id="IPR011846">
    <property type="entry name" value="Cyd_oper_YbgE"/>
</dbReference>
<evidence type="ECO:0000313" key="2">
    <source>
        <dbReference type="EMBL" id="AKO32838.1"/>
    </source>
</evidence>
<gene>
    <name evidence="2" type="ORF">RZ57_06920</name>
</gene>
<reference evidence="2 3" key="1">
    <citation type="journal article" date="2015" name="PLoS Negl. Trop. Dis.">
        <title>Haemophilus ducreyi Cutaneous Ulcer Strains Are Nearly Identical to Class I Genital Ulcer Strains.</title>
        <authorList>
            <person name="Gangaiah D."/>
            <person name="Webb K.M."/>
            <person name="Humphreys T.L."/>
            <person name="Fortney K.R."/>
            <person name="Toh E."/>
            <person name="Tai A."/>
            <person name="Katz S.S."/>
            <person name="Pillay A."/>
            <person name="Chen C.Y."/>
            <person name="Roberts S.A."/>
            <person name="Munson R.S.Jr."/>
            <person name="Spinola S.M."/>
        </authorList>
    </citation>
    <scope>NUCLEOTIDE SEQUENCE [LARGE SCALE GENOMIC DNA]</scope>
    <source>
        <strain evidence="3">CLU2</strain>
    </source>
</reference>
<accession>A0AAC8UDA7</accession>